<dbReference type="PROSITE" id="PS50084">
    <property type="entry name" value="KH_TYPE_1"/>
    <property type="match status" value="1"/>
</dbReference>
<accession>A0A367YB48</accession>
<dbReference type="InterPro" id="IPR036612">
    <property type="entry name" value="KH_dom_type_1_sf"/>
</dbReference>
<keyword evidence="4" id="KW-1185">Reference proteome</keyword>
<evidence type="ECO:0000313" key="3">
    <source>
        <dbReference type="EMBL" id="RCK63068.1"/>
    </source>
</evidence>
<evidence type="ECO:0000313" key="4">
    <source>
        <dbReference type="Proteomes" id="UP000253472"/>
    </source>
</evidence>
<reference evidence="3 4" key="1">
    <citation type="submission" date="2018-06" db="EMBL/GenBank/DDBJ databases">
        <title>Whole genome sequencing of Candida tropicalis (genome annotated by CSBL at Korea University).</title>
        <authorList>
            <person name="Ahn J."/>
        </authorList>
    </citation>
    <scope>NUCLEOTIDE SEQUENCE [LARGE SCALE GENOMIC DNA]</scope>
    <source>
        <strain evidence="3 4">ATCC 20962</strain>
    </source>
</reference>
<organism evidence="3 4">
    <name type="scientific">Candida viswanathii</name>
    <dbReference type="NCBI Taxonomy" id="5486"/>
    <lineage>
        <taxon>Eukaryota</taxon>
        <taxon>Fungi</taxon>
        <taxon>Dikarya</taxon>
        <taxon>Ascomycota</taxon>
        <taxon>Saccharomycotina</taxon>
        <taxon>Pichiomycetes</taxon>
        <taxon>Debaryomycetaceae</taxon>
        <taxon>Candida/Lodderomyces clade</taxon>
        <taxon>Candida</taxon>
    </lineage>
</organism>
<dbReference type="Proteomes" id="UP000253472">
    <property type="component" value="Unassembled WGS sequence"/>
</dbReference>
<feature type="domain" description="K Homology" evidence="2">
    <location>
        <begin position="168"/>
        <end position="245"/>
    </location>
</feature>
<evidence type="ECO:0000259" key="2">
    <source>
        <dbReference type="SMART" id="SM00322"/>
    </source>
</evidence>
<dbReference type="InterPro" id="IPR004088">
    <property type="entry name" value="KH_dom_type_1"/>
</dbReference>
<sequence>MKDRILSLIESVIYKDLICLQPSSGGSRVELPIVVSTQALRHVLQTLLLFKQARISASKESTIKCRRNFVGSFWEVAIDDCHASVVESILACQMSIEKIRFNGSILNSAQLKGDYSNGLITCCPENLAEFIKLVLTCPTHESIDVFPIESTSQLVPLSKVVSTPSEPSYVTTTMNLRERQVSAILGPNGDTLNSIRFQSKCWIKVFSPGNKPQWKPSKNNLQKIQITGARENIGIAMVEINRICGMAR</sequence>
<dbReference type="InterPro" id="IPR004087">
    <property type="entry name" value="KH_dom"/>
</dbReference>
<name>A0A367YB48_9ASCO</name>
<evidence type="ECO:0000256" key="1">
    <source>
        <dbReference type="PROSITE-ProRule" id="PRU00117"/>
    </source>
</evidence>
<dbReference type="AlphaFoldDB" id="A0A367YB48"/>
<dbReference type="OrthoDB" id="4020846at2759"/>
<proteinExistence type="predicted"/>
<keyword evidence="1" id="KW-0694">RNA-binding</keyword>
<dbReference type="SUPFAM" id="SSF54791">
    <property type="entry name" value="Eukaryotic type KH-domain (KH-domain type I)"/>
    <property type="match status" value="1"/>
</dbReference>
<protein>
    <recommendedName>
        <fullName evidence="2">K Homology domain-containing protein</fullName>
    </recommendedName>
</protein>
<comment type="caution">
    <text evidence="3">The sequence shown here is derived from an EMBL/GenBank/DDBJ whole genome shotgun (WGS) entry which is preliminary data.</text>
</comment>
<dbReference type="Gene3D" id="3.30.1370.10">
    <property type="entry name" value="K Homology domain, type 1"/>
    <property type="match status" value="1"/>
</dbReference>
<dbReference type="EMBL" id="QLNQ01000024">
    <property type="protein sequence ID" value="RCK63068.1"/>
    <property type="molecule type" value="Genomic_DNA"/>
</dbReference>
<dbReference type="CDD" id="cd00105">
    <property type="entry name" value="KH-I"/>
    <property type="match status" value="1"/>
</dbReference>
<dbReference type="GO" id="GO:0003723">
    <property type="term" value="F:RNA binding"/>
    <property type="evidence" value="ECO:0007669"/>
    <property type="project" value="UniProtKB-UniRule"/>
</dbReference>
<gene>
    <name evidence="3" type="ORF">Cantr_10191</name>
</gene>
<dbReference type="SMART" id="SM00322">
    <property type="entry name" value="KH"/>
    <property type="match status" value="1"/>
</dbReference>
<dbReference type="Pfam" id="PF00013">
    <property type="entry name" value="KH_1"/>
    <property type="match status" value="1"/>
</dbReference>